<organism evidence="5 6">
    <name type="scientific">Guptibacillus hwajinpoensis</name>
    <dbReference type="NCBI Taxonomy" id="208199"/>
    <lineage>
        <taxon>Bacteria</taxon>
        <taxon>Bacillati</taxon>
        <taxon>Bacillota</taxon>
        <taxon>Bacilli</taxon>
        <taxon>Bacillales</taxon>
        <taxon>Guptibacillaceae</taxon>
        <taxon>Guptibacillus</taxon>
    </lineage>
</organism>
<dbReference type="GO" id="GO:0003677">
    <property type="term" value="F:DNA binding"/>
    <property type="evidence" value="ECO:0007669"/>
    <property type="project" value="UniProtKB-KW"/>
</dbReference>
<dbReference type="SMART" id="SM00866">
    <property type="entry name" value="UTRA"/>
    <property type="match status" value="1"/>
</dbReference>
<dbReference type="SUPFAM" id="SSF64288">
    <property type="entry name" value="Chorismate lyase-like"/>
    <property type="match status" value="1"/>
</dbReference>
<dbReference type="InterPro" id="IPR036388">
    <property type="entry name" value="WH-like_DNA-bd_sf"/>
</dbReference>
<dbReference type="Gene3D" id="3.40.1410.10">
    <property type="entry name" value="Chorismate lyase-like"/>
    <property type="match status" value="1"/>
</dbReference>
<name>A0A4U1MHR2_9BACL</name>
<feature type="domain" description="HTH gntR-type" evidence="4">
    <location>
        <begin position="12"/>
        <end position="80"/>
    </location>
</feature>
<dbReference type="RefSeq" id="WP_136946923.1">
    <property type="nucleotide sequence ID" value="NZ_SWFM01000002.1"/>
</dbReference>
<dbReference type="AlphaFoldDB" id="A0A4U1MHR2"/>
<dbReference type="SMART" id="SM00345">
    <property type="entry name" value="HTH_GNTR"/>
    <property type="match status" value="1"/>
</dbReference>
<evidence type="ECO:0000256" key="1">
    <source>
        <dbReference type="ARBA" id="ARBA00023015"/>
    </source>
</evidence>
<dbReference type="PANTHER" id="PTHR44846:SF1">
    <property type="entry name" value="MANNOSYL-D-GLYCERATE TRANSPORT_METABOLISM SYSTEM REPRESSOR MNGR-RELATED"/>
    <property type="match status" value="1"/>
</dbReference>
<dbReference type="CDD" id="cd07377">
    <property type="entry name" value="WHTH_GntR"/>
    <property type="match status" value="1"/>
</dbReference>
<dbReference type="SUPFAM" id="SSF46785">
    <property type="entry name" value="Winged helix' DNA-binding domain"/>
    <property type="match status" value="1"/>
</dbReference>
<dbReference type="GO" id="GO:0045892">
    <property type="term" value="P:negative regulation of DNA-templated transcription"/>
    <property type="evidence" value="ECO:0007669"/>
    <property type="project" value="TreeGrafter"/>
</dbReference>
<dbReference type="PRINTS" id="PR00035">
    <property type="entry name" value="HTHGNTR"/>
</dbReference>
<reference evidence="5 6" key="1">
    <citation type="submission" date="2019-04" db="EMBL/GenBank/DDBJ databases">
        <title>Genome sequence of Bacillus hwajinpoensis strain Y2.</title>
        <authorList>
            <person name="Fair J.L."/>
            <person name="Maclea K.S."/>
        </authorList>
    </citation>
    <scope>NUCLEOTIDE SEQUENCE [LARGE SCALE GENOMIC DNA]</scope>
    <source>
        <strain evidence="5 6">Y2</strain>
    </source>
</reference>
<dbReference type="Proteomes" id="UP000310541">
    <property type="component" value="Unassembled WGS sequence"/>
</dbReference>
<evidence type="ECO:0000313" key="5">
    <source>
        <dbReference type="EMBL" id="TKD70849.1"/>
    </source>
</evidence>
<dbReference type="InterPro" id="IPR028978">
    <property type="entry name" value="Chorismate_lyase_/UTRA_dom_sf"/>
</dbReference>
<dbReference type="InterPro" id="IPR050679">
    <property type="entry name" value="Bact_HTH_transcr_reg"/>
</dbReference>
<keyword evidence="1" id="KW-0805">Transcription regulation</keyword>
<dbReference type="PROSITE" id="PS50949">
    <property type="entry name" value="HTH_GNTR"/>
    <property type="match status" value="1"/>
</dbReference>
<evidence type="ECO:0000259" key="4">
    <source>
        <dbReference type="PROSITE" id="PS50949"/>
    </source>
</evidence>
<dbReference type="InterPro" id="IPR011663">
    <property type="entry name" value="UTRA"/>
</dbReference>
<dbReference type="InterPro" id="IPR000524">
    <property type="entry name" value="Tscrpt_reg_HTH_GntR"/>
</dbReference>
<accession>A0A4U1MHR2</accession>
<keyword evidence="3" id="KW-0804">Transcription</keyword>
<evidence type="ECO:0000256" key="2">
    <source>
        <dbReference type="ARBA" id="ARBA00023125"/>
    </source>
</evidence>
<gene>
    <name evidence="5" type="ORF">FBF83_09560</name>
</gene>
<proteinExistence type="predicted"/>
<dbReference type="PANTHER" id="PTHR44846">
    <property type="entry name" value="MANNOSYL-D-GLYCERATE TRANSPORT/METABOLISM SYSTEM REPRESSOR MNGR-RELATED"/>
    <property type="match status" value="1"/>
</dbReference>
<comment type="caution">
    <text evidence="5">The sequence shown here is derived from an EMBL/GenBank/DDBJ whole genome shotgun (WGS) entry which is preliminary data.</text>
</comment>
<sequence length="244" mass="28192">MSSNILNHSKGEALYLQIKDVLIKRIQTGAWKPNTLIPTEQELIKEFDVSRTTIRQAITILVQNGLLEKKQGRGTVVKAQNLIGNLGKLRGFAEEVVERGQTPHSKLLRAEFREDLYHENDMLKVNEGEPILLVERIRFADEVPIALERTCWPKEIGDILIQCDLNQAKYYEVLEQHNYYLKKANERITAINATIHEADSLGIRPGEALLEMTRLSRGLNDHPIEYTKTKYRSDQYHYNIELER</sequence>
<dbReference type="OrthoDB" id="9815017at2"/>
<evidence type="ECO:0000313" key="6">
    <source>
        <dbReference type="Proteomes" id="UP000310541"/>
    </source>
</evidence>
<evidence type="ECO:0000256" key="3">
    <source>
        <dbReference type="ARBA" id="ARBA00023163"/>
    </source>
</evidence>
<dbReference type="FunFam" id="1.10.10.10:FF:000079">
    <property type="entry name" value="GntR family transcriptional regulator"/>
    <property type="match status" value="1"/>
</dbReference>
<dbReference type="GO" id="GO:0003700">
    <property type="term" value="F:DNA-binding transcription factor activity"/>
    <property type="evidence" value="ECO:0007669"/>
    <property type="project" value="InterPro"/>
</dbReference>
<dbReference type="EMBL" id="SWFM01000002">
    <property type="protein sequence ID" value="TKD70849.1"/>
    <property type="molecule type" value="Genomic_DNA"/>
</dbReference>
<protein>
    <submittedName>
        <fullName evidence="5">GntR family transcriptional regulator</fullName>
    </submittedName>
</protein>
<dbReference type="InterPro" id="IPR036390">
    <property type="entry name" value="WH_DNA-bd_sf"/>
</dbReference>
<dbReference type="Pfam" id="PF00392">
    <property type="entry name" value="GntR"/>
    <property type="match status" value="1"/>
</dbReference>
<dbReference type="Gene3D" id="1.10.10.10">
    <property type="entry name" value="Winged helix-like DNA-binding domain superfamily/Winged helix DNA-binding domain"/>
    <property type="match status" value="1"/>
</dbReference>
<keyword evidence="2" id="KW-0238">DNA-binding</keyword>
<dbReference type="Pfam" id="PF07702">
    <property type="entry name" value="UTRA"/>
    <property type="match status" value="1"/>
</dbReference>